<evidence type="ECO:0000256" key="9">
    <source>
        <dbReference type="PIRSR" id="PIRSR000005-2"/>
    </source>
</evidence>
<organism evidence="10 11">
    <name type="scientific">Acidithiobacillus ferridurans</name>
    <dbReference type="NCBI Taxonomy" id="1232575"/>
    <lineage>
        <taxon>Bacteria</taxon>
        <taxon>Pseudomonadati</taxon>
        <taxon>Pseudomonadota</taxon>
        <taxon>Acidithiobacillia</taxon>
        <taxon>Acidithiobacillales</taxon>
        <taxon>Acidithiobacillaceae</taxon>
        <taxon>Acidithiobacillus</taxon>
    </lineage>
</organism>
<dbReference type="GO" id="GO:0005506">
    <property type="term" value="F:iron ion binding"/>
    <property type="evidence" value="ECO:0007669"/>
    <property type="project" value="InterPro"/>
</dbReference>
<accession>A0A2Z6IHI0</accession>
<feature type="binding site" description="axial binding residue" evidence="9">
    <location>
        <position position="132"/>
    </location>
    <ligand>
        <name>heme c</name>
        <dbReference type="ChEBI" id="CHEBI:61717"/>
        <label>1</label>
    </ligand>
    <ligandPart>
        <name>Fe</name>
        <dbReference type="ChEBI" id="CHEBI:18248"/>
    </ligandPart>
</feature>
<protein>
    <submittedName>
        <fullName evidence="10">Cytochrome c-552</fullName>
    </submittedName>
</protein>
<dbReference type="PANTHER" id="PTHR33751">
    <property type="entry name" value="CBB3-TYPE CYTOCHROME C OXIDASE SUBUNIT FIXP"/>
    <property type="match status" value="1"/>
</dbReference>
<evidence type="ECO:0000256" key="6">
    <source>
        <dbReference type="ARBA" id="ARBA00022982"/>
    </source>
</evidence>
<keyword evidence="11" id="KW-1185">Reference proteome</keyword>
<evidence type="ECO:0000256" key="5">
    <source>
        <dbReference type="ARBA" id="ARBA00022764"/>
    </source>
</evidence>
<dbReference type="Pfam" id="PF00034">
    <property type="entry name" value="Cytochrom_C"/>
    <property type="match status" value="2"/>
</dbReference>
<comment type="PTM">
    <text evidence="8">Binds 2 heme c groups covalently per subunit.</text>
</comment>
<name>A0A2Z6IHI0_ACIFI</name>
<dbReference type="GO" id="GO:0009055">
    <property type="term" value="F:electron transfer activity"/>
    <property type="evidence" value="ECO:0007669"/>
    <property type="project" value="InterPro"/>
</dbReference>
<evidence type="ECO:0000256" key="1">
    <source>
        <dbReference type="ARBA" id="ARBA00004418"/>
    </source>
</evidence>
<reference evidence="10 11" key="1">
    <citation type="journal article" date="2018" name="Microbiol. Resour. Announc.">
        <title>Complete Genome Sequence of Acidithiobacillus ferridurans JCM 18981.</title>
        <authorList>
            <person name="Miyauchi T."/>
            <person name="Kouzuma A."/>
            <person name="Abe T."/>
            <person name="Watanabe K."/>
        </authorList>
    </citation>
    <scope>NUCLEOTIDE SEQUENCE [LARGE SCALE GENOMIC DNA]</scope>
    <source>
        <strain evidence="11">ATCC 33020 / DSM 29468 / JCM 18981 / 11Fe</strain>
    </source>
</reference>
<proteinExistence type="predicted"/>
<keyword evidence="7 9" id="KW-0408">Iron</keyword>
<evidence type="ECO:0000256" key="7">
    <source>
        <dbReference type="ARBA" id="ARBA00023004"/>
    </source>
</evidence>
<dbReference type="InterPro" id="IPR036909">
    <property type="entry name" value="Cyt_c-like_dom_sf"/>
</dbReference>
<dbReference type="AlphaFoldDB" id="A0A2Z6IHI0"/>
<feature type="binding site" description="axial binding residue" evidence="9">
    <location>
        <position position="88"/>
    </location>
    <ligand>
        <name>heme c</name>
        <dbReference type="ChEBI" id="CHEBI:61717"/>
        <label>1</label>
    </ligand>
    <ligandPart>
        <name>Fe</name>
        <dbReference type="ChEBI" id="CHEBI:18248"/>
    </ligandPart>
</feature>
<dbReference type="PIRSF" id="PIRSF000005">
    <property type="entry name" value="Cytochrome_c4"/>
    <property type="match status" value="1"/>
</dbReference>
<dbReference type="RefSeq" id="WP_126604678.1">
    <property type="nucleotide sequence ID" value="NZ_AP018795.1"/>
</dbReference>
<dbReference type="Proteomes" id="UP000280188">
    <property type="component" value="Chromosome"/>
</dbReference>
<feature type="binding site" description="covalent" evidence="8">
    <location>
        <position position="186"/>
    </location>
    <ligand>
        <name>heme c</name>
        <dbReference type="ChEBI" id="CHEBI:61717"/>
        <label>2</label>
    </ligand>
</feature>
<dbReference type="SUPFAM" id="SSF46626">
    <property type="entry name" value="Cytochrome c"/>
    <property type="match status" value="2"/>
</dbReference>
<dbReference type="GO" id="GO:0042597">
    <property type="term" value="C:periplasmic space"/>
    <property type="evidence" value="ECO:0007669"/>
    <property type="project" value="UniProtKB-SubCell"/>
</dbReference>
<keyword evidence="3 8" id="KW-0349">Heme</keyword>
<evidence type="ECO:0000313" key="10">
    <source>
        <dbReference type="EMBL" id="BBF65178.1"/>
    </source>
</evidence>
<sequence>MVQLSYTKTAGKMVALVSVVFTGMGAMLFDTIAYGAASAPNSEVVAATASSTTAVTVPTQSVANAQNTTGTNATGIPQPVSTTCMACHGMTGISPSGSMFPDLAGQWSPYLVKQLNNFRSHTRADPMAKAIMWGMAASLTPAQVQQVANYFSTQTPPKAKMANAKLAAEGKKIYEGGISNLHVPACMACHGPTGLGDPPYFPRLAGQRRAYVELQLHYFKKGLRTNDPHAIMRYVASRLTAPQITELATYVRSLPGGANE</sequence>
<evidence type="ECO:0000256" key="4">
    <source>
        <dbReference type="ARBA" id="ARBA00022723"/>
    </source>
</evidence>
<feature type="binding site" description="covalent" evidence="8">
    <location>
        <position position="189"/>
    </location>
    <ligand>
        <name>heme c</name>
        <dbReference type="ChEBI" id="CHEBI:61717"/>
        <label>2</label>
    </ligand>
</feature>
<dbReference type="InterPro" id="IPR024167">
    <property type="entry name" value="Cytochrome_c4-like"/>
</dbReference>
<dbReference type="PANTHER" id="PTHR33751:SF9">
    <property type="entry name" value="CYTOCHROME C4"/>
    <property type="match status" value="1"/>
</dbReference>
<evidence type="ECO:0000256" key="3">
    <source>
        <dbReference type="ARBA" id="ARBA00022617"/>
    </source>
</evidence>
<dbReference type="GO" id="GO:0020037">
    <property type="term" value="F:heme binding"/>
    <property type="evidence" value="ECO:0007669"/>
    <property type="project" value="InterPro"/>
</dbReference>
<dbReference type="Gene3D" id="1.10.760.10">
    <property type="entry name" value="Cytochrome c-like domain"/>
    <property type="match status" value="2"/>
</dbReference>
<evidence type="ECO:0000256" key="2">
    <source>
        <dbReference type="ARBA" id="ARBA00022448"/>
    </source>
</evidence>
<keyword evidence="2" id="KW-0813">Transport</keyword>
<keyword evidence="4 9" id="KW-0479">Metal-binding</keyword>
<comment type="subcellular location">
    <subcellularLocation>
        <location evidence="1">Periplasm</location>
    </subcellularLocation>
</comment>
<dbReference type="InterPro" id="IPR050597">
    <property type="entry name" value="Cytochrome_c_Oxidase_Subunit"/>
</dbReference>
<feature type="binding site" description="covalent" evidence="8">
    <location>
        <position position="87"/>
    </location>
    <ligand>
        <name>heme c</name>
        <dbReference type="ChEBI" id="CHEBI:61717"/>
        <label>1</label>
    </ligand>
</feature>
<keyword evidence="5" id="KW-0574">Periplasm</keyword>
<feature type="binding site" description="covalent" evidence="8">
    <location>
        <position position="84"/>
    </location>
    <ligand>
        <name>heme c</name>
        <dbReference type="ChEBI" id="CHEBI:61717"/>
        <label>1</label>
    </ligand>
</feature>
<feature type="binding site" description="axial binding residue" evidence="9">
    <location>
        <position position="232"/>
    </location>
    <ligand>
        <name>heme c</name>
        <dbReference type="ChEBI" id="CHEBI:61717"/>
        <label>2</label>
    </ligand>
    <ligandPart>
        <name>Fe</name>
        <dbReference type="ChEBI" id="CHEBI:18248"/>
    </ligandPart>
</feature>
<evidence type="ECO:0000256" key="8">
    <source>
        <dbReference type="PIRSR" id="PIRSR000005-1"/>
    </source>
</evidence>
<gene>
    <name evidence="10" type="ORF">AFERRID_13960</name>
</gene>
<feature type="binding site" description="axial binding residue" evidence="9">
    <location>
        <position position="190"/>
    </location>
    <ligand>
        <name>heme c</name>
        <dbReference type="ChEBI" id="CHEBI:61717"/>
        <label>2</label>
    </ligand>
    <ligandPart>
        <name>Fe</name>
        <dbReference type="ChEBI" id="CHEBI:18248"/>
    </ligandPart>
</feature>
<dbReference type="EMBL" id="AP018795">
    <property type="protein sequence ID" value="BBF65178.1"/>
    <property type="molecule type" value="Genomic_DNA"/>
</dbReference>
<dbReference type="KEGG" id="afj:AFERRID_13960"/>
<dbReference type="PROSITE" id="PS51007">
    <property type="entry name" value="CYTC"/>
    <property type="match status" value="2"/>
</dbReference>
<keyword evidence="6" id="KW-0249">Electron transport</keyword>
<dbReference type="InterPro" id="IPR009056">
    <property type="entry name" value="Cyt_c-like_dom"/>
</dbReference>
<evidence type="ECO:0000313" key="11">
    <source>
        <dbReference type="Proteomes" id="UP000280188"/>
    </source>
</evidence>